<evidence type="ECO:0000313" key="3">
    <source>
        <dbReference type="Proteomes" id="UP000078316"/>
    </source>
</evidence>
<sequence>MPKSPKPAETKPLREPDAREKAAMDRALERYKARPAPFEYAVHPQADGMQKLARPHSDDAGHLLHALDAFGTASNDFKDNALVQLGAVVQDVTDKEAFAQQFNASLAAISGIAPQNEVEAMLAVQMVATHDLAMKAMRKMSHASDVDRMDKLGNIATKMMRTYTTQIEALAKLRRGGEQTVRVEHVHVYQGGQAIVGNVQRGGAPGGYD</sequence>
<dbReference type="OrthoDB" id="7432673at2"/>
<gene>
    <name evidence="2" type="ORF">A5481_31715</name>
</gene>
<name>A0A179RUH1_9HYPH</name>
<comment type="caution">
    <text evidence="2">The sequence shown here is derived from an EMBL/GenBank/DDBJ whole genome shotgun (WGS) entry which is preliminary data.</text>
</comment>
<reference evidence="2 3" key="1">
    <citation type="submission" date="2016-04" db="EMBL/GenBank/DDBJ databases">
        <authorList>
            <person name="Evans L.H."/>
            <person name="Alamgir A."/>
            <person name="Owens N."/>
            <person name="Weber N.D."/>
            <person name="Virtaneva K."/>
            <person name="Barbian K."/>
            <person name="Babar A."/>
            <person name="Rosenke K."/>
        </authorList>
    </citation>
    <scope>NUCLEOTIDE SEQUENCE [LARGE SCALE GENOMIC DNA]</scope>
    <source>
        <strain evidence="2 3">PMB02</strain>
    </source>
</reference>
<dbReference type="AlphaFoldDB" id="A0A179RUH1"/>
<dbReference type="EMBL" id="LWHQ01000125">
    <property type="protein sequence ID" value="OAS11753.1"/>
    <property type="molecule type" value="Genomic_DNA"/>
</dbReference>
<accession>A0A179RUH1</accession>
<protein>
    <submittedName>
        <fullName evidence="2">Uncharacterized protein</fullName>
    </submittedName>
</protein>
<proteinExistence type="predicted"/>
<dbReference type="Proteomes" id="UP000078316">
    <property type="component" value="Unassembled WGS sequence"/>
</dbReference>
<evidence type="ECO:0000313" key="2">
    <source>
        <dbReference type="EMBL" id="OAS11753.1"/>
    </source>
</evidence>
<evidence type="ECO:0000256" key="1">
    <source>
        <dbReference type="SAM" id="MobiDB-lite"/>
    </source>
</evidence>
<dbReference type="RefSeq" id="WP_053082637.1">
    <property type="nucleotide sequence ID" value="NZ_LWHQ01000125.1"/>
</dbReference>
<feature type="region of interest" description="Disordered" evidence="1">
    <location>
        <begin position="1"/>
        <end position="21"/>
    </location>
</feature>
<organism evidence="2 3">
    <name type="scientific">Methylobacterium platani</name>
    <dbReference type="NCBI Taxonomy" id="427683"/>
    <lineage>
        <taxon>Bacteria</taxon>
        <taxon>Pseudomonadati</taxon>
        <taxon>Pseudomonadota</taxon>
        <taxon>Alphaproteobacteria</taxon>
        <taxon>Hyphomicrobiales</taxon>
        <taxon>Methylobacteriaceae</taxon>
        <taxon>Methylobacterium</taxon>
    </lineage>
</organism>